<dbReference type="AlphaFoldDB" id="L9WVR0"/>
<dbReference type="InterPro" id="IPR029068">
    <property type="entry name" value="Glyas_Bleomycin-R_OHBP_Dase"/>
</dbReference>
<dbReference type="PANTHER" id="PTHR40265">
    <property type="entry name" value="BLL2707 PROTEIN"/>
    <property type="match status" value="1"/>
</dbReference>
<dbReference type="eggNOG" id="arCOG08204">
    <property type="taxonomic scope" value="Archaea"/>
</dbReference>
<accession>L9WVR0</accession>
<gene>
    <name evidence="2" type="ORF">C491_21591</name>
</gene>
<keyword evidence="3" id="KW-1185">Reference proteome</keyword>
<evidence type="ECO:0000313" key="3">
    <source>
        <dbReference type="Proteomes" id="UP000011688"/>
    </source>
</evidence>
<proteinExistence type="predicted"/>
<protein>
    <recommendedName>
        <fullName evidence="1">Glyoxalase-like domain-containing protein</fullName>
    </recommendedName>
</protein>
<dbReference type="SUPFAM" id="SSF54593">
    <property type="entry name" value="Glyoxalase/Bleomycin resistance protein/Dihydroxybiphenyl dioxygenase"/>
    <property type="match status" value="2"/>
</dbReference>
<evidence type="ECO:0000259" key="1">
    <source>
        <dbReference type="Pfam" id="PF13468"/>
    </source>
</evidence>
<comment type="caution">
    <text evidence="2">The sequence shown here is derived from an EMBL/GenBank/DDBJ whole genome shotgun (WGS) entry which is preliminary data.</text>
</comment>
<name>L9WVR0_9EURY</name>
<dbReference type="OrthoDB" id="266164at2157"/>
<reference evidence="2 3" key="1">
    <citation type="journal article" date="2014" name="PLoS Genet.">
        <title>Phylogenetically driven sequencing of extremely halophilic archaea reveals strategies for static and dynamic osmo-response.</title>
        <authorList>
            <person name="Becker E.A."/>
            <person name="Seitzer P.M."/>
            <person name="Tritt A."/>
            <person name="Larsen D."/>
            <person name="Krusor M."/>
            <person name="Yao A.I."/>
            <person name="Wu D."/>
            <person name="Madern D."/>
            <person name="Eisen J.A."/>
            <person name="Darling A.E."/>
            <person name="Facciotti M.T."/>
        </authorList>
    </citation>
    <scope>NUCLEOTIDE SEQUENCE [LARGE SCALE GENOMIC DNA]</scope>
    <source>
        <strain evidence="2 3">DSM 10524</strain>
    </source>
</reference>
<evidence type="ECO:0000313" key="2">
    <source>
        <dbReference type="EMBL" id="ELY53525.1"/>
    </source>
</evidence>
<organism evidence="2 3">
    <name type="scientific">Natronococcus amylolyticus DSM 10524</name>
    <dbReference type="NCBI Taxonomy" id="1227497"/>
    <lineage>
        <taxon>Archaea</taxon>
        <taxon>Methanobacteriati</taxon>
        <taxon>Methanobacteriota</taxon>
        <taxon>Stenosarchaea group</taxon>
        <taxon>Halobacteria</taxon>
        <taxon>Halobacteriales</taxon>
        <taxon>Natrialbaceae</taxon>
        <taxon>Natronococcus</taxon>
    </lineage>
</organism>
<dbReference type="Gene3D" id="3.10.180.10">
    <property type="entry name" value="2,3-Dihydroxybiphenyl 1,2-Dioxygenase, domain 1"/>
    <property type="match status" value="1"/>
</dbReference>
<dbReference type="STRING" id="1227497.C491_21591"/>
<sequence>MALTVDHVPFAFAGLEAITAEFERLGLAPEYGGAHENGVTHMSVLGFDDRSYVELIAERDEGDHDFWPEHIRADAGPAAWCVRVPDVTEECKRLLERGVPVRGPLPGAREREDGTLVEWDRAEFGRPDRRLLFPFAIADRTPLSYRVEPSPSVADGPLSGIGQVVLAVSDLEDAIETFEAAYRFPTPVRDTVPGLGTVASVPGQPVAFAASENGWLAERLERFPEGPCSCLLATDDLAAARETYPLGDPLEWPDGRVAFFDSELLGRRLGVVERV</sequence>
<feature type="domain" description="Glyoxalase-like" evidence="1">
    <location>
        <begin position="5"/>
        <end position="141"/>
    </location>
</feature>
<dbReference type="EMBL" id="AOIB01000043">
    <property type="protein sequence ID" value="ELY53525.1"/>
    <property type="molecule type" value="Genomic_DNA"/>
</dbReference>
<dbReference type="InterPro" id="IPR025870">
    <property type="entry name" value="Glyoxalase-like_dom"/>
</dbReference>
<dbReference type="PANTHER" id="PTHR40265:SF1">
    <property type="entry name" value="GLYOXALASE-LIKE DOMAIN-CONTAINING PROTEIN"/>
    <property type="match status" value="1"/>
</dbReference>
<dbReference type="Pfam" id="PF13468">
    <property type="entry name" value="Glyoxalase_3"/>
    <property type="match status" value="1"/>
</dbReference>
<dbReference type="RefSeq" id="WP_005559997.1">
    <property type="nucleotide sequence ID" value="NZ_AOIB01000043.1"/>
</dbReference>
<dbReference type="Proteomes" id="UP000011688">
    <property type="component" value="Unassembled WGS sequence"/>
</dbReference>